<comment type="caution">
    <text evidence="2">The sequence shown here is derived from an EMBL/GenBank/DDBJ whole genome shotgun (WGS) entry which is preliminary data.</text>
</comment>
<evidence type="ECO:0000259" key="1">
    <source>
        <dbReference type="Pfam" id="PF24809"/>
    </source>
</evidence>
<evidence type="ECO:0000313" key="3">
    <source>
        <dbReference type="Proteomes" id="UP001320420"/>
    </source>
</evidence>
<dbReference type="InterPro" id="IPR056125">
    <property type="entry name" value="DUF7708"/>
</dbReference>
<name>A0AAN9YM18_9PEZI</name>
<dbReference type="Pfam" id="PF24809">
    <property type="entry name" value="DUF7708"/>
    <property type="match status" value="1"/>
</dbReference>
<sequence length="375" mass="42775">MVLGITELNAYIMRILIRAHDWYTEGSLKHAWHSLTQPSELRFDDLIALISERSRVVDQLASSCQQAEFRDMHGKVDEMDNKINKIGTQLESFDTKLEVRVHTSKLSDLQFANIMAAISDHTIADPMKVLQHLQAAKRRASRTVAGSTAYLSPQFWNSPKLRNLDTSQNSDIAIVKGQFRSRQALRHFCVDVIQQFSDSDTPVIHALKLPQDCLSSPNISCIDLIKYVVRQALQLTQRQQTEVTMSLSCAPFHSNYSEAEWFQVLERVLSEFHHHKPVYLILDLELVNRDLAPSGGFPILTNFLAFFQRLAERQMSSTRLKVLLVVYGSELPFAVSQEQYSDFVIPAKVDSSRARQRMSRGKGAIELRKKFGARR</sequence>
<dbReference type="AlphaFoldDB" id="A0AAN9YM18"/>
<reference evidence="2 3" key="1">
    <citation type="submission" date="2024-02" db="EMBL/GenBank/DDBJ databases">
        <title>De novo assembly and annotation of 12 fungi associated with fruit tree decline syndrome in Ontario, Canada.</title>
        <authorList>
            <person name="Sulman M."/>
            <person name="Ellouze W."/>
            <person name="Ilyukhin E."/>
        </authorList>
    </citation>
    <scope>NUCLEOTIDE SEQUENCE [LARGE SCALE GENOMIC DNA]</scope>
    <source>
        <strain evidence="2 3">M11/M66-122</strain>
    </source>
</reference>
<proteinExistence type="predicted"/>
<dbReference type="Proteomes" id="UP001320420">
    <property type="component" value="Unassembled WGS sequence"/>
</dbReference>
<gene>
    <name evidence="2" type="ORF">SLS62_008320</name>
</gene>
<protein>
    <recommendedName>
        <fullName evidence="1">DUF7708 domain-containing protein</fullName>
    </recommendedName>
</protein>
<accession>A0AAN9YM18</accession>
<dbReference type="EMBL" id="JAKJXP020000076">
    <property type="protein sequence ID" value="KAK7749241.1"/>
    <property type="molecule type" value="Genomic_DNA"/>
</dbReference>
<feature type="domain" description="DUF7708" evidence="1">
    <location>
        <begin position="4"/>
        <end position="68"/>
    </location>
</feature>
<keyword evidence="3" id="KW-1185">Reference proteome</keyword>
<organism evidence="2 3">
    <name type="scientific">Diatrype stigma</name>
    <dbReference type="NCBI Taxonomy" id="117547"/>
    <lineage>
        <taxon>Eukaryota</taxon>
        <taxon>Fungi</taxon>
        <taxon>Dikarya</taxon>
        <taxon>Ascomycota</taxon>
        <taxon>Pezizomycotina</taxon>
        <taxon>Sordariomycetes</taxon>
        <taxon>Xylariomycetidae</taxon>
        <taxon>Xylariales</taxon>
        <taxon>Diatrypaceae</taxon>
        <taxon>Diatrype</taxon>
    </lineage>
</organism>
<evidence type="ECO:0000313" key="2">
    <source>
        <dbReference type="EMBL" id="KAK7749241.1"/>
    </source>
</evidence>